<dbReference type="InterPro" id="IPR036047">
    <property type="entry name" value="F-box-like_dom_sf"/>
</dbReference>
<reference evidence="3" key="1">
    <citation type="submission" date="2020-01" db="EMBL/GenBank/DDBJ databases">
        <authorList>
            <person name="Mishra B."/>
        </authorList>
    </citation>
    <scope>NUCLEOTIDE SEQUENCE [LARGE SCALE GENOMIC DNA]</scope>
</reference>
<feature type="domain" description="F-box" evidence="2">
    <location>
        <begin position="23"/>
        <end position="72"/>
    </location>
</feature>
<dbReference type="InterPro" id="IPR050354">
    <property type="entry name" value="F-box/kelch-repeat_ARATH"/>
</dbReference>
<dbReference type="SMART" id="SM00612">
    <property type="entry name" value="Kelch"/>
    <property type="match status" value="2"/>
</dbReference>
<dbReference type="AlphaFoldDB" id="A0A6D2L5M3"/>
<dbReference type="SUPFAM" id="SSF117281">
    <property type="entry name" value="Kelch motif"/>
    <property type="match status" value="1"/>
</dbReference>
<gene>
    <name evidence="3" type="ORF">MERR_LOCUS42129</name>
</gene>
<dbReference type="InterPro" id="IPR006652">
    <property type="entry name" value="Kelch_1"/>
</dbReference>
<proteinExistence type="predicted"/>
<dbReference type="InterPro" id="IPR001810">
    <property type="entry name" value="F-box_dom"/>
</dbReference>
<dbReference type="OrthoDB" id="45365at2759"/>
<dbReference type="PANTHER" id="PTHR24414">
    <property type="entry name" value="F-BOX/KELCH-REPEAT PROTEIN SKIP4"/>
    <property type="match status" value="1"/>
</dbReference>
<evidence type="ECO:0000256" key="1">
    <source>
        <dbReference type="SAM" id="MobiDB-lite"/>
    </source>
</evidence>
<name>A0A6D2L5M3_9BRAS</name>
<feature type="compositionally biased region" description="Pro residues" evidence="1">
    <location>
        <begin position="12"/>
        <end position="23"/>
    </location>
</feature>
<keyword evidence="4" id="KW-1185">Reference proteome</keyword>
<dbReference type="SUPFAM" id="SSF81383">
    <property type="entry name" value="F-box domain"/>
    <property type="match status" value="1"/>
</dbReference>
<protein>
    <recommendedName>
        <fullName evidence="2">F-box domain-containing protein</fullName>
    </recommendedName>
</protein>
<dbReference type="CDD" id="cd22152">
    <property type="entry name" value="F-box_AtAFR-like"/>
    <property type="match status" value="1"/>
</dbReference>
<dbReference type="Proteomes" id="UP000467841">
    <property type="component" value="Unassembled WGS sequence"/>
</dbReference>
<organism evidence="3 4">
    <name type="scientific">Microthlaspi erraticum</name>
    <dbReference type="NCBI Taxonomy" id="1685480"/>
    <lineage>
        <taxon>Eukaryota</taxon>
        <taxon>Viridiplantae</taxon>
        <taxon>Streptophyta</taxon>
        <taxon>Embryophyta</taxon>
        <taxon>Tracheophyta</taxon>
        <taxon>Spermatophyta</taxon>
        <taxon>Magnoliopsida</taxon>
        <taxon>eudicotyledons</taxon>
        <taxon>Gunneridae</taxon>
        <taxon>Pentapetalae</taxon>
        <taxon>rosids</taxon>
        <taxon>malvids</taxon>
        <taxon>Brassicales</taxon>
        <taxon>Brassicaceae</taxon>
        <taxon>Coluteocarpeae</taxon>
        <taxon>Microthlaspi</taxon>
    </lineage>
</organism>
<dbReference type="SMART" id="SM00256">
    <property type="entry name" value="FBOX"/>
    <property type="match status" value="1"/>
</dbReference>
<evidence type="ECO:0000313" key="4">
    <source>
        <dbReference type="Proteomes" id="UP000467841"/>
    </source>
</evidence>
<sequence length="380" mass="43499">MVLVPPNESSPDAPPPSPTPPNPSLFSSLPEDIVVSVLAHISTSYYPTLCLVSKRFRSLILSEELGMLRSKLGTQEECVYVRLQSRTDPCDHRWFSLWIQPNDIKPLTHWKTKVKCTGNMFLPMPSSYSPRLPIFRETVGSKTYEIGGQNNHFSTDVWVYDMLTGKPRKAPSMTVARKHAHTCSMDGKLYVMGGCKADESTCWAEVFDPNTQTWEPLPDPGTELRYSLLKKVEAHRGNVFVRSNKKNFVYLTKERRWEVIEVDLGESTCEIDNVCYCYNNGECLWFDTKWGQWKPVKGLTWFNRHVRVSTEIRNYGGKLVVVWAGPESYVFLPLPRAIWAAVILVEKRNDGAIWGRVEWEDIVLLLPETYRNMVCIGSLQ</sequence>
<comment type="caution">
    <text evidence="3">The sequence shown here is derived from an EMBL/GenBank/DDBJ whole genome shotgun (WGS) entry which is preliminary data.</text>
</comment>
<dbReference type="EMBL" id="CACVBM020001595">
    <property type="protein sequence ID" value="CAA7054893.1"/>
    <property type="molecule type" value="Genomic_DNA"/>
</dbReference>
<dbReference type="PROSITE" id="PS50181">
    <property type="entry name" value="FBOX"/>
    <property type="match status" value="1"/>
</dbReference>
<feature type="region of interest" description="Disordered" evidence="1">
    <location>
        <begin position="1"/>
        <end position="25"/>
    </location>
</feature>
<accession>A0A6D2L5M3</accession>
<dbReference type="Pfam" id="PF25210">
    <property type="entry name" value="Kelch_FKB95"/>
    <property type="match status" value="1"/>
</dbReference>
<dbReference type="InterPro" id="IPR015915">
    <property type="entry name" value="Kelch-typ_b-propeller"/>
</dbReference>
<dbReference type="InterPro" id="IPR057499">
    <property type="entry name" value="Kelch_FKB95"/>
</dbReference>
<dbReference type="Gene3D" id="2.120.10.80">
    <property type="entry name" value="Kelch-type beta propeller"/>
    <property type="match status" value="1"/>
</dbReference>
<evidence type="ECO:0000313" key="3">
    <source>
        <dbReference type="EMBL" id="CAA7054893.1"/>
    </source>
</evidence>
<evidence type="ECO:0000259" key="2">
    <source>
        <dbReference type="PROSITE" id="PS50181"/>
    </source>
</evidence>
<dbReference type="Pfam" id="PF00646">
    <property type="entry name" value="F-box"/>
    <property type="match status" value="1"/>
</dbReference>
<dbReference type="PANTHER" id="PTHR24414:SF68">
    <property type="entry name" value="GALACTOSE OXIDASE_KELCH REPEAT SUPERFAMILY PROTEIN-RELATED"/>
    <property type="match status" value="1"/>
</dbReference>
<feature type="compositionally biased region" description="Low complexity" evidence="1">
    <location>
        <begin position="1"/>
        <end position="11"/>
    </location>
</feature>